<feature type="compositionally biased region" description="Basic residues" evidence="1">
    <location>
        <begin position="180"/>
        <end position="189"/>
    </location>
</feature>
<feature type="compositionally biased region" description="Polar residues" evidence="1">
    <location>
        <begin position="148"/>
        <end position="157"/>
    </location>
</feature>
<dbReference type="AlphaFoldDB" id="A0A173VJ60"/>
<evidence type="ECO:0000313" key="3">
    <source>
        <dbReference type="Proteomes" id="UP000095350"/>
    </source>
</evidence>
<dbReference type="STRING" id="166486.ERS852572_03056"/>
<evidence type="ECO:0000256" key="1">
    <source>
        <dbReference type="SAM" id="MobiDB-lite"/>
    </source>
</evidence>
<protein>
    <recommendedName>
        <fullName evidence="4">Transposase</fullName>
    </recommendedName>
</protein>
<dbReference type="InterPro" id="IPR052344">
    <property type="entry name" value="Transposase-related"/>
</dbReference>
<proteinExistence type="predicted"/>
<evidence type="ECO:0000313" key="2">
    <source>
        <dbReference type="EMBL" id="CUN27134.1"/>
    </source>
</evidence>
<dbReference type="RefSeq" id="WP_070103141.1">
    <property type="nucleotide sequence ID" value="NZ_CABIYH010000027.1"/>
</dbReference>
<reference evidence="2 3" key="1">
    <citation type="submission" date="2015-09" db="EMBL/GenBank/DDBJ databases">
        <authorList>
            <consortium name="Pathogen Informatics"/>
        </authorList>
    </citation>
    <scope>NUCLEOTIDE SEQUENCE [LARGE SCALE GENOMIC DNA]</scope>
    <source>
        <strain evidence="2 3">2789STDY5834960</strain>
    </source>
</reference>
<dbReference type="PANTHER" id="PTHR33678">
    <property type="entry name" value="BLL1576 PROTEIN"/>
    <property type="match status" value="1"/>
</dbReference>
<evidence type="ECO:0008006" key="4">
    <source>
        <dbReference type="Google" id="ProtNLM"/>
    </source>
</evidence>
<organism evidence="2 3">
    <name type="scientific">Roseburia intestinalis</name>
    <dbReference type="NCBI Taxonomy" id="166486"/>
    <lineage>
        <taxon>Bacteria</taxon>
        <taxon>Bacillati</taxon>
        <taxon>Bacillota</taxon>
        <taxon>Clostridia</taxon>
        <taxon>Lachnospirales</taxon>
        <taxon>Lachnospiraceae</taxon>
        <taxon>Roseburia</taxon>
    </lineage>
</organism>
<accession>A0A173VJ60</accession>
<gene>
    <name evidence="2" type="ORF">ERS852572_03056</name>
</gene>
<name>A0A173VJ60_9FIRM</name>
<dbReference type="Proteomes" id="UP000095350">
    <property type="component" value="Unassembled WGS sequence"/>
</dbReference>
<feature type="region of interest" description="Disordered" evidence="1">
    <location>
        <begin position="147"/>
        <end position="190"/>
    </location>
</feature>
<dbReference type="EMBL" id="CYXZ01000027">
    <property type="protein sequence ID" value="CUN27134.1"/>
    <property type="molecule type" value="Genomic_DNA"/>
</dbReference>
<sequence>MGMGNSFETITVLQYRLKAAQEELAAFQSGEKYIRMEKQHLTQVRALERRIVKLEAAVAKEHSHAITIRNQWFEIFEQLQKECNRMVAEAVKKADMMEKRAIRAEKQRDTALEKVTSQRRELYKVKTELDDEKQKVQKLTAQIKRNYENSSIPSSKSIARKKISNSREKTGRKPGGQPGHRGHCRKKLTPTREICLPAPEEVLHDPDFKKTSKTITKQKIDISVEVHVTEYHADVYYNSKTGERIHAPFPQGVIDDVNYGGNLRAFLFLLNNDCCTSIDKSRRFLSDLTDGKINISKGMINNLCRSFAKKTESQRKEIFCDMLLSPVMHTDCTNARVNGENSYVFVCAVPDGGVLYFARGKKGHDGIKGTVVEDYQGNTDPRS</sequence>
<dbReference type="PaxDb" id="166486-ERS852572_03056"/>
<dbReference type="PANTHER" id="PTHR33678:SF1">
    <property type="entry name" value="BLL1576 PROTEIN"/>
    <property type="match status" value="1"/>
</dbReference>